<evidence type="ECO:0000313" key="2">
    <source>
        <dbReference type="EMBL" id="CAG8618552.1"/>
    </source>
</evidence>
<evidence type="ECO:0000313" key="3">
    <source>
        <dbReference type="Proteomes" id="UP000789831"/>
    </source>
</evidence>
<comment type="caution">
    <text evidence="2">The sequence shown here is derived from an EMBL/GenBank/DDBJ whole genome shotgun (WGS) entry which is preliminary data.</text>
</comment>
<dbReference type="OrthoDB" id="2436889at2759"/>
<feature type="region of interest" description="Disordered" evidence="1">
    <location>
        <begin position="255"/>
        <end position="279"/>
    </location>
</feature>
<sequence>MEENTQLKVKVTKLESDFLEIKKRTQTITNTHEVKLQIPDSSLDYSEETKSRVSNSLQVTSLPIGEHSVKETLSHCETKDSVTTNITPVTPVQIGNSSDSAFNSESCSEKVRPKVPLEQNQSVSVQKHISNPAKLSDCEVGQVQALPEETKVLHDYIVAQDFIQEVSSGFTDEDVIEVIDGNLILTTNTTIEVELAHFETEKVRPKVPLEQNHVVNSVSNTKSTNFIGRSDMTKKTSLTPQVSAPPIFEPEVKVSIPSASQPKKTPSKKQINRKNNHTDFRKKTLEQYPDIFYEFNDENIDYYRITDETLCPLCKLDHDDEEGIKGEYKDETYYIKCEQHEIQITA</sequence>
<gene>
    <name evidence="2" type="ORF">AGERDE_LOCUS9949</name>
</gene>
<proteinExistence type="predicted"/>
<protein>
    <submittedName>
        <fullName evidence="2">7807_t:CDS:1</fullName>
    </submittedName>
</protein>
<name>A0A9N9GQE0_9GLOM</name>
<dbReference type="EMBL" id="CAJVPL010002736">
    <property type="protein sequence ID" value="CAG8618552.1"/>
    <property type="molecule type" value="Genomic_DNA"/>
</dbReference>
<keyword evidence="3" id="KW-1185">Reference proteome</keyword>
<organism evidence="2 3">
    <name type="scientific">Ambispora gerdemannii</name>
    <dbReference type="NCBI Taxonomy" id="144530"/>
    <lineage>
        <taxon>Eukaryota</taxon>
        <taxon>Fungi</taxon>
        <taxon>Fungi incertae sedis</taxon>
        <taxon>Mucoromycota</taxon>
        <taxon>Glomeromycotina</taxon>
        <taxon>Glomeromycetes</taxon>
        <taxon>Archaeosporales</taxon>
        <taxon>Ambisporaceae</taxon>
        <taxon>Ambispora</taxon>
    </lineage>
</organism>
<reference evidence="2" key="1">
    <citation type="submission" date="2021-06" db="EMBL/GenBank/DDBJ databases">
        <authorList>
            <person name="Kallberg Y."/>
            <person name="Tangrot J."/>
            <person name="Rosling A."/>
        </authorList>
    </citation>
    <scope>NUCLEOTIDE SEQUENCE</scope>
    <source>
        <strain evidence="2">MT106</strain>
    </source>
</reference>
<dbReference type="AlphaFoldDB" id="A0A9N9GQE0"/>
<evidence type="ECO:0000256" key="1">
    <source>
        <dbReference type="SAM" id="MobiDB-lite"/>
    </source>
</evidence>
<accession>A0A9N9GQE0</accession>
<dbReference type="Proteomes" id="UP000789831">
    <property type="component" value="Unassembled WGS sequence"/>
</dbReference>
<feature type="compositionally biased region" description="Basic residues" evidence="1">
    <location>
        <begin position="265"/>
        <end position="275"/>
    </location>
</feature>